<dbReference type="Gene3D" id="1.20.120.450">
    <property type="entry name" value="dinb family like domain"/>
    <property type="match status" value="1"/>
</dbReference>
<reference evidence="2" key="1">
    <citation type="journal article" date="2019" name="Int. J. Syst. Evol. Microbiol.">
        <title>The Global Catalogue of Microorganisms (GCM) 10K type strain sequencing project: providing services to taxonomists for standard genome sequencing and annotation.</title>
        <authorList>
            <consortium name="The Broad Institute Genomics Platform"/>
            <consortium name="The Broad Institute Genome Sequencing Center for Infectious Disease"/>
            <person name="Wu L."/>
            <person name="Ma J."/>
        </authorList>
    </citation>
    <scope>NUCLEOTIDE SEQUENCE [LARGE SCALE GENOMIC DNA]</scope>
    <source>
        <strain evidence="2">CGMCC 4.7397</strain>
    </source>
</reference>
<sequence length="192" mass="20666">MTEPATEQATTEPATGTLRGERADLLESLRRHRGFLRQTVAGLTDEQARTRSTVSELTLASLIKHVADTEQGWIDFALGRPGAMGGDAGFDAEAMQAAMESGEFVDTRFQLTDADTLPALLEHYERVAAATDEVVATADLDATQPLPSAPWFEPGAVWSVRRVLLHVLAETSQHAGHADIIREAIDGAKTMG</sequence>
<name>A0ABW1IE70_9PSEU</name>
<comment type="caution">
    <text evidence="1">The sequence shown here is derived from an EMBL/GenBank/DDBJ whole genome shotgun (WGS) entry which is preliminary data.</text>
</comment>
<evidence type="ECO:0000313" key="1">
    <source>
        <dbReference type="EMBL" id="MFC5951922.1"/>
    </source>
</evidence>
<accession>A0ABW1IE70</accession>
<dbReference type="EMBL" id="JBHSQK010000087">
    <property type="protein sequence ID" value="MFC5951922.1"/>
    <property type="molecule type" value="Genomic_DNA"/>
</dbReference>
<dbReference type="Pfam" id="PF04978">
    <property type="entry name" value="MST"/>
    <property type="match status" value="1"/>
</dbReference>
<gene>
    <name evidence="1" type="ORF">ACFQH9_27030</name>
</gene>
<dbReference type="Proteomes" id="UP001596119">
    <property type="component" value="Unassembled WGS sequence"/>
</dbReference>
<organism evidence="1 2">
    <name type="scientific">Pseudonocardia lutea</name>
    <dbReference type="NCBI Taxonomy" id="2172015"/>
    <lineage>
        <taxon>Bacteria</taxon>
        <taxon>Bacillati</taxon>
        <taxon>Actinomycetota</taxon>
        <taxon>Actinomycetes</taxon>
        <taxon>Pseudonocardiales</taxon>
        <taxon>Pseudonocardiaceae</taxon>
        <taxon>Pseudonocardia</taxon>
    </lineage>
</organism>
<keyword evidence="2" id="KW-1185">Reference proteome</keyword>
<evidence type="ECO:0000313" key="2">
    <source>
        <dbReference type="Proteomes" id="UP001596119"/>
    </source>
</evidence>
<dbReference type="InterPro" id="IPR007061">
    <property type="entry name" value="MST-like"/>
</dbReference>
<protein>
    <submittedName>
        <fullName evidence="1">DinB family protein</fullName>
    </submittedName>
</protein>
<dbReference type="InterPro" id="IPR034660">
    <property type="entry name" value="DinB/YfiT-like"/>
</dbReference>
<proteinExistence type="predicted"/>
<dbReference type="SUPFAM" id="SSF109854">
    <property type="entry name" value="DinB/YfiT-like putative metalloenzymes"/>
    <property type="match status" value="1"/>
</dbReference>
<dbReference type="RefSeq" id="WP_379570336.1">
    <property type="nucleotide sequence ID" value="NZ_JBHSQK010000087.1"/>
</dbReference>